<dbReference type="OrthoDB" id="7472940at2759"/>
<protein>
    <submittedName>
        <fullName evidence="1">Uncharacterized protein</fullName>
    </submittedName>
</protein>
<sequence>MDEESLSRICVSAFSDSEIVTAKRLLFESLSAVKSMKTRRRDGKTLRDIDDIICLVKVTDPEKLPVFVARELQKLTPVLFDHVDVTRILKDLVKMRSEIELITEQYATKKQFDALKSDVESLKKASLVNNFASNVNTKRGSCFINSFGCDSGPTGLSPVREYQREENISTQCLSSFSVQNKSLEKSESDQQTDVGSTQNKLALSAESRELTIIGHNNESAVDRANVCFLNNTPVLSHILSPVLSASPIQSVIGNNKLFRMSTQ</sequence>
<name>A0A9N9QTZ0_9NEOP</name>
<dbReference type="AlphaFoldDB" id="A0A9N9QTZ0"/>
<organism evidence="1 2">
    <name type="scientific">Diatraea saccharalis</name>
    <name type="common">sugarcane borer</name>
    <dbReference type="NCBI Taxonomy" id="40085"/>
    <lineage>
        <taxon>Eukaryota</taxon>
        <taxon>Metazoa</taxon>
        <taxon>Ecdysozoa</taxon>
        <taxon>Arthropoda</taxon>
        <taxon>Hexapoda</taxon>
        <taxon>Insecta</taxon>
        <taxon>Pterygota</taxon>
        <taxon>Neoptera</taxon>
        <taxon>Endopterygota</taxon>
        <taxon>Lepidoptera</taxon>
        <taxon>Glossata</taxon>
        <taxon>Ditrysia</taxon>
        <taxon>Pyraloidea</taxon>
        <taxon>Crambidae</taxon>
        <taxon>Crambinae</taxon>
        <taxon>Diatraea</taxon>
    </lineage>
</organism>
<gene>
    <name evidence="1" type="ORF">DIATSA_LOCUS1434</name>
</gene>
<dbReference type="EMBL" id="OU893341">
    <property type="protein sequence ID" value="CAG9783246.1"/>
    <property type="molecule type" value="Genomic_DNA"/>
</dbReference>
<dbReference type="Proteomes" id="UP001153714">
    <property type="component" value="Chromosome 10"/>
</dbReference>
<evidence type="ECO:0000313" key="1">
    <source>
        <dbReference type="EMBL" id="CAG9783246.1"/>
    </source>
</evidence>
<reference evidence="1" key="2">
    <citation type="submission" date="2022-10" db="EMBL/GenBank/DDBJ databases">
        <authorList>
            <consortium name="ENA_rothamsted_submissions"/>
            <consortium name="culmorum"/>
            <person name="King R."/>
        </authorList>
    </citation>
    <scope>NUCLEOTIDE SEQUENCE</scope>
</reference>
<reference evidence="1" key="1">
    <citation type="submission" date="2021-12" db="EMBL/GenBank/DDBJ databases">
        <authorList>
            <person name="King R."/>
        </authorList>
    </citation>
    <scope>NUCLEOTIDE SEQUENCE</scope>
</reference>
<accession>A0A9N9QTZ0</accession>
<evidence type="ECO:0000313" key="2">
    <source>
        <dbReference type="Proteomes" id="UP001153714"/>
    </source>
</evidence>
<proteinExistence type="predicted"/>
<keyword evidence="2" id="KW-1185">Reference proteome</keyword>